<dbReference type="Gene3D" id="2.100.10.30">
    <property type="entry name" value="Jacalin-like lectin domain"/>
    <property type="match status" value="4"/>
</dbReference>
<dbReference type="PROSITE" id="PS51752">
    <property type="entry name" value="JACALIN_LECTIN"/>
    <property type="match status" value="2"/>
</dbReference>
<dbReference type="Pfam" id="PF01419">
    <property type="entry name" value="Jacalin"/>
    <property type="match status" value="3"/>
</dbReference>
<comment type="caution">
    <text evidence="4">The sequence shown here is derived from an EMBL/GenBank/DDBJ whole genome shotgun (WGS) entry which is preliminary data.</text>
</comment>
<dbReference type="Proteomes" id="UP000824890">
    <property type="component" value="Unassembled WGS sequence"/>
</dbReference>
<dbReference type="InterPro" id="IPR036404">
    <property type="entry name" value="Jacalin-like_lectin_dom_sf"/>
</dbReference>
<dbReference type="PANTHER" id="PTHR47293">
    <property type="entry name" value="JACALIN-RELATED LECTIN 3"/>
    <property type="match status" value="1"/>
</dbReference>
<dbReference type="EMBL" id="JAGKQM010000014">
    <property type="protein sequence ID" value="KAH0887384.1"/>
    <property type="molecule type" value="Genomic_DNA"/>
</dbReference>
<reference evidence="4 5" key="1">
    <citation type="submission" date="2021-05" db="EMBL/GenBank/DDBJ databases">
        <title>Genome Assembly of Synthetic Allotetraploid Brassica napus Reveals Homoeologous Exchanges between Subgenomes.</title>
        <authorList>
            <person name="Davis J.T."/>
        </authorList>
    </citation>
    <scope>NUCLEOTIDE SEQUENCE [LARGE SCALE GENOMIC DNA]</scope>
    <source>
        <strain evidence="5">cv. Da-Ae</strain>
        <tissue evidence="4">Seedling</tissue>
    </source>
</reference>
<name>A0ABQ8A4C4_BRANA</name>
<organism evidence="4 5">
    <name type="scientific">Brassica napus</name>
    <name type="common">Rape</name>
    <dbReference type="NCBI Taxonomy" id="3708"/>
    <lineage>
        <taxon>Eukaryota</taxon>
        <taxon>Viridiplantae</taxon>
        <taxon>Streptophyta</taxon>
        <taxon>Embryophyta</taxon>
        <taxon>Tracheophyta</taxon>
        <taxon>Spermatophyta</taxon>
        <taxon>Magnoliopsida</taxon>
        <taxon>eudicotyledons</taxon>
        <taxon>Gunneridae</taxon>
        <taxon>Pentapetalae</taxon>
        <taxon>rosids</taxon>
        <taxon>malvids</taxon>
        <taxon>Brassicales</taxon>
        <taxon>Brassicaceae</taxon>
        <taxon>Brassiceae</taxon>
        <taxon>Brassica</taxon>
    </lineage>
</organism>
<accession>A0ABQ8A4C4</accession>
<dbReference type="InterPro" id="IPR001229">
    <property type="entry name" value="Jacalin-like_lectin_dom"/>
</dbReference>
<keyword evidence="5" id="KW-1185">Reference proteome</keyword>
<gene>
    <name evidence="4" type="ORF">HID58_063480</name>
</gene>
<dbReference type="SUPFAM" id="SSF51101">
    <property type="entry name" value="Mannose-binding lectins"/>
    <property type="match status" value="4"/>
</dbReference>
<protein>
    <recommendedName>
        <fullName evidence="3">Jacalin-type lectin domain-containing protein</fullName>
    </recommendedName>
</protein>
<evidence type="ECO:0000313" key="4">
    <source>
        <dbReference type="EMBL" id="KAH0887384.1"/>
    </source>
</evidence>
<evidence type="ECO:0000256" key="1">
    <source>
        <dbReference type="ARBA" id="ARBA00006568"/>
    </source>
</evidence>
<dbReference type="SMART" id="SM00915">
    <property type="entry name" value="Jacalin"/>
    <property type="match status" value="3"/>
</dbReference>
<dbReference type="PANTHER" id="PTHR47293:SF46">
    <property type="entry name" value="JACALIN-TYPE LECTIN DOMAIN-CONTAINING PROTEIN"/>
    <property type="match status" value="1"/>
</dbReference>
<keyword evidence="2" id="KW-0430">Lectin</keyword>
<feature type="domain" description="Jacalin-type lectin" evidence="3">
    <location>
        <begin position="332"/>
        <end position="490"/>
    </location>
</feature>
<feature type="domain" description="Jacalin-type lectin" evidence="3">
    <location>
        <begin position="64"/>
        <end position="210"/>
    </location>
</feature>
<comment type="similarity">
    <text evidence="1">Belongs to the jacalin lectin family.</text>
</comment>
<evidence type="ECO:0000259" key="3">
    <source>
        <dbReference type="PROSITE" id="PS51752"/>
    </source>
</evidence>
<evidence type="ECO:0000256" key="2">
    <source>
        <dbReference type="ARBA" id="ARBA00022734"/>
    </source>
</evidence>
<sequence length="502" mass="56970">MGTDRSWDEKGKNMISNIYGTFDDYGIQSLQFIYFHEGVHVESEKHGYSGGQHIKRANHIQVRLENEEYVTALSGTKWEETCRDPISHIFVTYDSYVVNSIQFGYVENGALVLSKKHGSEGPEDSTRIVWLNHESEYITGISGDKYLSFLTFHTNERKHVAFKKEFNPPKLRPDQTIEIHSGIRDRCEFGGFVGSFDSDGLSSIGLCIRPVPSGESHGHKWNEQGRNVISHIFVYFDETSVISLSFGFIENGKLVISKPYGLSETYSCSVRIVRLNHETEFVTGVSGEWSYDFITSLTFHTNEKVHEAFRSNSVSEEEVNRREFYSGIHDRCEFGGFFGTSNVSRLLSIGFYTKPVLRGVNTMRREIIVSYDDSGVRSIQFGYINNGALSMSKTFGPSPVGYSSRIVKLKHESEFVTGLSAETCNGYITSLTFHTNLRKHEVVHLTFDSKFQKPQKIELRSGILKRCEFGGFFGSFDSLRLISIGFHVRPVHTDVKIKVEIT</sequence>
<evidence type="ECO:0000313" key="5">
    <source>
        <dbReference type="Proteomes" id="UP000824890"/>
    </source>
</evidence>
<proteinExistence type="inferred from homology"/>